<accession>A0A8H4VUD4</accession>
<keyword evidence="3" id="KW-0732">Signal</keyword>
<evidence type="ECO:0000313" key="4">
    <source>
        <dbReference type="EMBL" id="KAF4623036.1"/>
    </source>
</evidence>
<name>A0A8H4VUD4_9AGAR</name>
<feature type="compositionally biased region" description="Acidic residues" evidence="2">
    <location>
        <begin position="463"/>
        <end position="472"/>
    </location>
</feature>
<dbReference type="PANTHER" id="PTHR11937">
    <property type="entry name" value="ACTIN"/>
    <property type="match status" value="1"/>
</dbReference>
<organism evidence="4 5">
    <name type="scientific">Agrocybe pediades</name>
    <dbReference type="NCBI Taxonomy" id="84607"/>
    <lineage>
        <taxon>Eukaryota</taxon>
        <taxon>Fungi</taxon>
        <taxon>Dikarya</taxon>
        <taxon>Basidiomycota</taxon>
        <taxon>Agaricomycotina</taxon>
        <taxon>Agaricomycetes</taxon>
        <taxon>Agaricomycetidae</taxon>
        <taxon>Agaricales</taxon>
        <taxon>Agaricineae</taxon>
        <taxon>Strophariaceae</taxon>
        <taxon>Agrocybe</taxon>
    </lineage>
</organism>
<comment type="similarity">
    <text evidence="1">Belongs to the actin family.</text>
</comment>
<reference evidence="4 5" key="1">
    <citation type="submission" date="2019-12" db="EMBL/GenBank/DDBJ databases">
        <authorList>
            <person name="Floudas D."/>
            <person name="Bentzer J."/>
            <person name="Ahren D."/>
            <person name="Johansson T."/>
            <person name="Persson P."/>
            <person name="Tunlid A."/>
        </authorList>
    </citation>
    <scope>NUCLEOTIDE SEQUENCE [LARGE SCALE GENOMIC DNA]</scope>
    <source>
        <strain evidence="4 5">CBS 102.39</strain>
    </source>
</reference>
<gene>
    <name evidence="4" type="ORF">D9613_001531</name>
</gene>
<feature type="compositionally biased region" description="Low complexity" evidence="2">
    <location>
        <begin position="856"/>
        <end position="877"/>
    </location>
</feature>
<evidence type="ECO:0000313" key="5">
    <source>
        <dbReference type="Proteomes" id="UP000521872"/>
    </source>
</evidence>
<feature type="compositionally biased region" description="Gly residues" evidence="2">
    <location>
        <begin position="793"/>
        <end position="804"/>
    </location>
</feature>
<dbReference type="SUPFAM" id="SSF53067">
    <property type="entry name" value="Actin-like ATPase domain"/>
    <property type="match status" value="2"/>
</dbReference>
<sequence>MDVGTVLCLFAVYLSFSFNTMDNPPNPQNIHYLPTTYQASLPPPAEPYDNHRSAHTPIVIDNGSTNLRWGFGTSSTPFSGPNAIAKYKERKTNKPLLLFGEGIDSESGARGQAKTPWEGDILLNFDALENALDYAFIQLGIDTPTVDHPILMTERLCSPLHSRALTSELMFELYSVPSLTYCVDGLMSFYQNHLPPPDTRYSANGLVVSFNTASTSVIPVYRGKGLLNHAKRIPWGASQSSEYLLKLIQLKYPTFPTRITNIQTNWILHNFCSVASDFPALLKKLQNPLNLRASEVVIQFPFTLPVVEEKTEEELARIAEKRKEQGRKLQEMAAKTRMEKLLKKESDLQYLTALKEGRGGESKKEWMGKLQAEGIESEAALDDIIKKLDNDLKKARRKEAGETEEPLEEPSFPLVDVPDADLDEESLKEKKKQKLMKAGFEARVRARKEKEREREEKEREEKREEEEREEDLDGWAKRLRREQEALMSKIKDRARRKAALNDRKSAAAQARMKNIASLAADDRVPKAKKRKIGGEDMFGADDADWAIYRKINTAAPSDDEEDDLAALHTIEQKLLAYDPTFTPSHTHAALASQRSALVSAFRPVYDEADVQGNTRIHLSTELTRVCEAWFAPGMAGVDSAGLGEVIANMVPSFVPSLSASSFRSSSSNTFSSSRPHTSSADRSSVLSNVLLTGLPSLIPGMPERLHSILQSVLPPGTPIRVRRAQDAGMDAWKGMAAFSRSREYTTTPGRERYSVSKAEYEEWGGERVKIWWGGNWNGGVNVSSPGEDEEDGWGGGGDEGGGHGGDWDGDAMEGVEETGDGHGGDGGGGGGSGGGGAPAPGPGPAPSRDLGKAVEAGPSSSSASTSAPVAGPSTSTSEPVAGPSTSAAADGPPPTKQEIENARHVEAMFRKMFPMPGDDLGDNSDEEPDGNGYESTYYEPDPEDEW</sequence>
<dbReference type="Proteomes" id="UP000521872">
    <property type="component" value="Unassembled WGS sequence"/>
</dbReference>
<dbReference type="InterPro" id="IPR043129">
    <property type="entry name" value="ATPase_NBD"/>
</dbReference>
<dbReference type="InterPro" id="IPR004000">
    <property type="entry name" value="Actin"/>
</dbReference>
<feature type="compositionally biased region" description="Acidic residues" evidence="2">
    <location>
        <begin position="807"/>
        <end position="818"/>
    </location>
</feature>
<evidence type="ECO:0000256" key="1">
    <source>
        <dbReference type="RuleBase" id="RU000487"/>
    </source>
</evidence>
<feature type="region of interest" description="Disordered" evidence="2">
    <location>
        <begin position="396"/>
        <end position="472"/>
    </location>
</feature>
<evidence type="ECO:0000256" key="2">
    <source>
        <dbReference type="SAM" id="MobiDB-lite"/>
    </source>
</evidence>
<dbReference type="Pfam" id="PF00022">
    <property type="entry name" value="Actin"/>
    <property type="match status" value="2"/>
</dbReference>
<feature type="compositionally biased region" description="Gly residues" evidence="2">
    <location>
        <begin position="824"/>
        <end position="838"/>
    </location>
</feature>
<feature type="chain" id="PRO_5034259063" description="Actin-like ATPase domain-containing protein" evidence="3">
    <location>
        <begin position="18"/>
        <end position="946"/>
    </location>
</feature>
<feature type="signal peptide" evidence="3">
    <location>
        <begin position="1"/>
        <end position="17"/>
    </location>
</feature>
<evidence type="ECO:0000256" key="3">
    <source>
        <dbReference type="SAM" id="SignalP"/>
    </source>
</evidence>
<feature type="region of interest" description="Disordered" evidence="2">
    <location>
        <begin position="777"/>
        <end position="946"/>
    </location>
</feature>
<dbReference type="Gene3D" id="3.30.420.40">
    <property type="match status" value="2"/>
</dbReference>
<comment type="caution">
    <text evidence="4">The sequence shown here is derived from an EMBL/GenBank/DDBJ whole genome shotgun (WGS) entry which is preliminary data.</text>
</comment>
<feature type="compositionally biased region" description="Basic and acidic residues" evidence="2">
    <location>
        <begin position="897"/>
        <end position="909"/>
    </location>
</feature>
<feature type="compositionally biased region" description="Acidic residues" evidence="2">
    <location>
        <begin position="919"/>
        <end position="929"/>
    </location>
</feature>
<evidence type="ECO:0008006" key="6">
    <source>
        <dbReference type="Google" id="ProtNLM"/>
    </source>
</evidence>
<dbReference type="EMBL" id="JAACJL010000001">
    <property type="protein sequence ID" value="KAF4623036.1"/>
    <property type="molecule type" value="Genomic_DNA"/>
</dbReference>
<keyword evidence="5" id="KW-1185">Reference proteome</keyword>
<proteinExistence type="inferred from homology"/>
<protein>
    <recommendedName>
        <fullName evidence="6">Actin-like ATPase domain-containing protein</fullName>
    </recommendedName>
</protein>
<feature type="compositionally biased region" description="Basic and acidic residues" evidence="2">
    <location>
        <begin position="440"/>
        <end position="462"/>
    </location>
</feature>
<dbReference type="SMART" id="SM00268">
    <property type="entry name" value="ACTIN"/>
    <property type="match status" value="1"/>
</dbReference>
<dbReference type="AlphaFoldDB" id="A0A8H4VUD4"/>